<dbReference type="GO" id="GO:0046872">
    <property type="term" value="F:metal ion binding"/>
    <property type="evidence" value="ECO:0007669"/>
    <property type="project" value="UniProtKB-KW"/>
</dbReference>
<evidence type="ECO:0000256" key="4">
    <source>
        <dbReference type="ARBA" id="ARBA00006335"/>
    </source>
</evidence>
<accession>A0A183DX52</accession>
<dbReference type="WBParaSite" id="GPUH_0001330801-mRNA-1">
    <property type="protein sequence ID" value="GPUH_0001330801-mRNA-1"/>
    <property type="gene ID" value="GPUH_0001330801"/>
</dbReference>
<evidence type="ECO:0000313" key="17">
    <source>
        <dbReference type="WBParaSite" id="GPUH_0001330801-mRNA-1"/>
    </source>
</evidence>
<evidence type="ECO:0000259" key="14">
    <source>
        <dbReference type="Pfam" id="PF03372"/>
    </source>
</evidence>
<dbReference type="InterPro" id="IPR036691">
    <property type="entry name" value="Endo/exonu/phosph_ase_sf"/>
</dbReference>
<comment type="similarity">
    <text evidence="4">Belongs to the neutral sphingomyelinase family.</text>
</comment>
<dbReference type="OrthoDB" id="387657at2759"/>
<keyword evidence="11" id="KW-1133">Transmembrane helix</keyword>
<evidence type="ECO:0000256" key="5">
    <source>
        <dbReference type="ARBA" id="ARBA00012369"/>
    </source>
</evidence>
<evidence type="ECO:0000256" key="12">
    <source>
        <dbReference type="ARBA" id="ARBA00023098"/>
    </source>
</evidence>
<evidence type="ECO:0000256" key="3">
    <source>
        <dbReference type="ARBA" id="ARBA00004991"/>
    </source>
</evidence>
<evidence type="ECO:0000256" key="6">
    <source>
        <dbReference type="ARBA" id="ARBA00022692"/>
    </source>
</evidence>
<keyword evidence="13" id="KW-0472">Membrane</keyword>
<comment type="subcellular location">
    <subcellularLocation>
        <location evidence="1">Membrane</location>
        <topology evidence="1">Multi-pass membrane protein</topology>
    </subcellularLocation>
</comment>
<evidence type="ECO:0000256" key="13">
    <source>
        <dbReference type="ARBA" id="ARBA00023136"/>
    </source>
</evidence>
<evidence type="ECO:0000256" key="10">
    <source>
        <dbReference type="ARBA" id="ARBA00022919"/>
    </source>
</evidence>
<dbReference type="EMBL" id="UYRT01080085">
    <property type="protein sequence ID" value="VDN21995.1"/>
    <property type="molecule type" value="Genomic_DNA"/>
</dbReference>
<keyword evidence="9" id="KW-0460">Magnesium</keyword>
<evidence type="ECO:0000313" key="16">
    <source>
        <dbReference type="Proteomes" id="UP000271098"/>
    </source>
</evidence>
<keyword evidence="6" id="KW-0812">Transmembrane</keyword>
<feature type="domain" description="Endonuclease/exonuclease/phosphatase" evidence="14">
    <location>
        <begin position="8"/>
        <end position="263"/>
    </location>
</feature>
<dbReference type="SUPFAM" id="SSF56219">
    <property type="entry name" value="DNase I-like"/>
    <property type="match status" value="1"/>
</dbReference>
<reference evidence="15 16" key="2">
    <citation type="submission" date="2018-11" db="EMBL/GenBank/DDBJ databases">
        <authorList>
            <consortium name="Pathogen Informatics"/>
        </authorList>
    </citation>
    <scope>NUCLEOTIDE SEQUENCE [LARGE SCALE GENOMIC DNA]</scope>
</reference>
<dbReference type="GO" id="GO:0016020">
    <property type="term" value="C:membrane"/>
    <property type="evidence" value="ECO:0007669"/>
    <property type="project" value="UniProtKB-SubCell"/>
</dbReference>
<dbReference type="Pfam" id="PF03372">
    <property type="entry name" value="Exo_endo_phos"/>
    <property type="match status" value="1"/>
</dbReference>
<comment type="pathway">
    <text evidence="3">Sphingolipid metabolism.</text>
</comment>
<dbReference type="PANTHER" id="PTHR16320:SF24">
    <property type="entry name" value="PHOSPHODIESTERASE, PUTATIVE-RELATED"/>
    <property type="match status" value="1"/>
</dbReference>
<dbReference type="InterPro" id="IPR005135">
    <property type="entry name" value="Endo/exonuclease/phosphatase"/>
</dbReference>
<dbReference type="InterPro" id="IPR038772">
    <property type="entry name" value="Sph/SMPD2-like"/>
</dbReference>
<evidence type="ECO:0000256" key="9">
    <source>
        <dbReference type="ARBA" id="ARBA00022842"/>
    </source>
</evidence>
<evidence type="ECO:0000256" key="11">
    <source>
        <dbReference type="ARBA" id="ARBA00022989"/>
    </source>
</evidence>
<gene>
    <name evidence="15" type="ORF">GPUH_LOCUS13293</name>
</gene>
<keyword evidence="8" id="KW-0378">Hydrolase</keyword>
<keyword evidence="12" id="KW-0443">Lipid metabolism</keyword>
<proteinExistence type="inferred from homology"/>
<dbReference type="Gene3D" id="3.60.10.10">
    <property type="entry name" value="Endonuclease/exonuclease/phosphatase"/>
    <property type="match status" value="1"/>
</dbReference>
<sequence>MPLVLRVITLNCWALPLRWPFGSSDSRYRMAKIGEALLEQKYDVVSLEEVWSEDDFIRLQEMLKVAYPFSYYFHSGFTGSGVCIFCRHSIVSTLMHRYSLNGFAHHIHRGDWFGGKVVGMVEIEIGEYRINYYATHLHAEYNRANDLYLPHRLSQAFELAQFVKHTSFSADVIILTGDFNIEPDDLGYYLIVKTANLKDAWVEKPNKCDDCGATCERPDNCYTPECAKDAALHGKRLDYIMYKSGRMRMNQIPGEKPINYSDHIGVYAEFSISDQHHPVFFCFNMLLLHLCGWGIWKGRGKR</sequence>
<evidence type="ECO:0000256" key="2">
    <source>
        <dbReference type="ARBA" id="ARBA00004760"/>
    </source>
</evidence>
<organism evidence="17">
    <name type="scientific">Gongylonema pulchrum</name>
    <dbReference type="NCBI Taxonomy" id="637853"/>
    <lineage>
        <taxon>Eukaryota</taxon>
        <taxon>Metazoa</taxon>
        <taxon>Ecdysozoa</taxon>
        <taxon>Nematoda</taxon>
        <taxon>Chromadorea</taxon>
        <taxon>Rhabditida</taxon>
        <taxon>Spirurina</taxon>
        <taxon>Spiruromorpha</taxon>
        <taxon>Spiruroidea</taxon>
        <taxon>Gongylonematidae</taxon>
        <taxon>Gongylonema</taxon>
    </lineage>
</organism>
<name>A0A183DX52_9BILA</name>
<evidence type="ECO:0000313" key="15">
    <source>
        <dbReference type="EMBL" id="VDN21995.1"/>
    </source>
</evidence>
<evidence type="ECO:0000256" key="7">
    <source>
        <dbReference type="ARBA" id="ARBA00022723"/>
    </source>
</evidence>
<dbReference type="AlphaFoldDB" id="A0A183DX52"/>
<keyword evidence="10" id="KW-0746">Sphingolipid metabolism</keyword>
<evidence type="ECO:0000256" key="8">
    <source>
        <dbReference type="ARBA" id="ARBA00022801"/>
    </source>
</evidence>
<dbReference type="EC" id="3.1.4.12" evidence="5"/>
<dbReference type="Proteomes" id="UP000271098">
    <property type="component" value="Unassembled WGS sequence"/>
</dbReference>
<dbReference type="PANTHER" id="PTHR16320">
    <property type="entry name" value="SPHINGOMYELINASE FAMILY MEMBER"/>
    <property type="match status" value="1"/>
</dbReference>
<protein>
    <recommendedName>
        <fullName evidence="5">sphingomyelin phosphodiesterase</fullName>
        <ecNumber evidence="5">3.1.4.12</ecNumber>
    </recommendedName>
</protein>
<evidence type="ECO:0000256" key="1">
    <source>
        <dbReference type="ARBA" id="ARBA00004141"/>
    </source>
</evidence>
<keyword evidence="16" id="KW-1185">Reference proteome</keyword>
<keyword evidence="7" id="KW-0479">Metal-binding</keyword>
<comment type="pathway">
    <text evidence="2">Lipid metabolism; sphingolipid metabolism.</text>
</comment>
<dbReference type="GO" id="GO:0004767">
    <property type="term" value="F:sphingomyelin phosphodiesterase activity"/>
    <property type="evidence" value="ECO:0007669"/>
    <property type="project" value="UniProtKB-EC"/>
</dbReference>
<reference evidence="17" key="1">
    <citation type="submission" date="2016-06" db="UniProtKB">
        <authorList>
            <consortium name="WormBaseParasite"/>
        </authorList>
    </citation>
    <scope>IDENTIFICATION</scope>
</reference>
<dbReference type="GO" id="GO:0006665">
    <property type="term" value="P:sphingolipid metabolic process"/>
    <property type="evidence" value="ECO:0007669"/>
    <property type="project" value="UniProtKB-KW"/>
</dbReference>